<sequence>MPPLSSSIFIDPLKERNLKTVDLFLAVHSKLLSKVIQRAWNGQTNTVKLLIHSINKVTLDFTVRENVVFVKIRYSQINCWTVNLYEIISETIVIASAMMVHSKHW</sequence>
<gene>
    <name evidence="1" type="ORF">BLEM_2282</name>
</gene>
<dbReference type="AlphaFoldDB" id="A0A261FJR8"/>
<dbReference type="Proteomes" id="UP000216352">
    <property type="component" value="Unassembled WGS sequence"/>
</dbReference>
<dbReference type="EMBL" id="MWWX01000023">
    <property type="protein sequence ID" value="OZG59265.1"/>
    <property type="molecule type" value="Genomic_DNA"/>
</dbReference>
<name>A0A261FJR8_9BIFI</name>
<evidence type="ECO:0000313" key="2">
    <source>
        <dbReference type="Proteomes" id="UP000216352"/>
    </source>
</evidence>
<protein>
    <submittedName>
        <fullName evidence="1">Uncharacterized protein</fullName>
    </submittedName>
</protein>
<reference evidence="1 2" key="1">
    <citation type="journal article" date="2017" name="BMC Genomics">
        <title>Comparative genomic and phylogenomic analyses of the Bifidobacteriaceae family.</title>
        <authorList>
            <person name="Lugli G.A."/>
            <person name="Milani C."/>
            <person name="Turroni F."/>
            <person name="Duranti S."/>
            <person name="Mancabelli L."/>
            <person name="Mangifesta M."/>
            <person name="Ferrario C."/>
            <person name="Modesto M."/>
            <person name="Mattarelli P."/>
            <person name="Jiri K."/>
            <person name="van Sinderen D."/>
            <person name="Ventura M."/>
        </authorList>
    </citation>
    <scope>NUCLEOTIDE SEQUENCE [LARGE SCALE GENOMIC DNA]</scope>
    <source>
        <strain evidence="1 2">DSM 28807</strain>
    </source>
</reference>
<proteinExistence type="predicted"/>
<evidence type="ECO:0000313" key="1">
    <source>
        <dbReference type="EMBL" id="OZG59265.1"/>
    </source>
</evidence>
<comment type="caution">
    <text evidence="1">The sequence shown here is derived from an EMBL/GenBank/DDBJ whole genome shotgun (WGS) entry which is preliminary data.</text>
</comment>
<keyword evidence="2" id="KW-1185">Reference proteome</keyword>
<accession>A0A261FJR8</accession>
<organism evidence="1 2">
    <name type="scientific">Bifidobacterium lemurum</name>
    <dbReference type="NCBI Taxonomy" id="1603886"/>
    <lineage>
        <taxon>Bacteria</taxon>
        <taxon>Bacillati</taxon>
        <taxon>Actinomycetota</taxon>
        <taxon>Actinomycetes</taxon>
        <taxon>Bifidobacteriales</taxon>
        <taxon>Bifidobacteriaceae</taxon>
        <taxon>Bifidobacterium</taxon>
    </lineage>
</organism>